<accession>A0A6D2HW92</accession>
<feature type="compositionally biased region" description="Polar residues" evidence="1">
    <location>
        <begin position="48"/>
        <end position="68"/>
    </location>
</feature>
<organism evidence="2 3">
    <name type="scientific">Microthlaspi erraticum</name>
    <dbReference type="NCBI Taxonomy" id="1685480"/>
    <lineage>
        <taxon>Eukaryota</taxon>
        <taxon>Viridiplantae</taxon>
        <taxon>Streptophyta</taxon>
        <taxon>Embryophyta</taxon>
        <taxon>Tracheophyta</taxon>
        <taxon>Spermatophyta</taxon>
        <taxon>Magnoliopsida</taxon>
        <taxon>eudicotyledons</taxon>
        <taxon>Gunneridae</taxon>
        <taxon>Pentapetalae</taxon>
        <taxon>rosids</taxon>
        <taxon>malvids</taxon>
        <taxon>Brassicales</taxon>
        <taxon>Brassicaceae</taxon>
        <taxon>Coluteocarpeae</taxon>
        <taxon>Microthlaspi</taxon>
    </lineage>
</organism>
<keyword evidence="3" id="KW-1185">Reference proteome</keyword>
<sequence>MSGQPQERKGQSTHPPNSPMISARRTASQATLNKRRRKKRAELFSDLRSLSNTPDDVESNQPSRSRNGCTLRRTSSEPHRFFF</sequence>
<reference evidence="2" key="1">
    <citation type="submission" date="2020-01" db="EMBL/GenBank/DDBJ databases">
        <authorList>
            <person name="Mishra B."/>
        </authorList>
    </citation>
    <scope>NUCLEOTIDE SEQUENCE [LARGE SCALE GENOMIC DNA]</scope>
</reference>
<comment type="caution">
    <text evidence="2">The sequence shown here is derived from an EMBL/GenBank/DDBJ whole genome shotgun (WGS) entry which is preliminary data.</text>
</comment>
<feature type="compositionally biased region" description="Basic and acidic residues" evidence="1">
    <location>
        <begin position="74"/>
        <end position="83"/>
    </location>
</feature>
<gene>
    <name evidence="2" type="ORF">MERR_LOCUS6061</name>
</gene>
<evidence type="ECO:0000256" key="1">
    <source>
        <dbReference type="SAM" id="MobiDB-lite"/>
    </source>
</evidence>
<feature type="region of interest" description="Disordered" evidence="1">
    <location>
        <begin position="1"/>
        <end position="83"/>
    </location>
</feature>
<feature type="compositionally biased region" description="Basic and acidic residues" evidence="1">
    <location>
        <begin position="1"/>
        <end position="10"/>
    </location>
</feature>
<dbReference type="AlphaFoldDB" id="A0A6D2HW92"/>
<dbReference type="Proteomes" id="UP000467841">
    <property type="component" value="Unassembled WGS sequence"/>
</dbReference>
<dbReference type="EMBL" id="CACVBM020000421">
    <property type="protein sequence ID" value="CAA7018826.1"/>
    <property type="molecule type" value="Genomic_DNA"/>
</dbReference>
<name>A0A6D2HW92_9BRAS</name>
<evidence type="ECO:0000313" key="3">
    <source>
        <dbReference type="Proteomes" id="UP000467841"/>
    </source>
</evidence>
<protein>
    <submittedName>
        <fullName evidence="2">Uncharacterized protein</fullName>
    </submittedName>
</protein>
<proteinExistence type="predicted"/>
<evidence type="ECO:0000313" key="2">
    <source>
        <dbReference type="EMBL" id="CAA7018826.1"/>
    </source>
</evidence>